<name>T2GC12_MEGG1</name>
<dbReference type="GO" id="GO:0071978">
    <property type="term" value="P:bacterial-type flagellum-dependent swarming motility"/>
    <property type="evidence" value="ECO:0007669"/>
    <property type="project" value="TreeGrafter"/>
</dbReference>
<feature type="domain" description="Flagellar hook protein FlgE D2" evidence="8">
    <location>
        <begin position="198"/>
        <end position="384"/>
    </location>
</feature>
<dbReference type="GO" id="GO:0009425">
    <property type="term" value="C:bacterial-type flagellum basal body"/>
    <property type="evidence" value="ECO:0007669"/>
    <property type="project" value="UniProtKB-SubCell"/>
</dbReference>
<dbReference type="PROSITE" id="PS00588">
    <property type="entry name" value="FLAGELLA_BB_ROD"/>
    <property type="match status" value="1"/>
</dbReference>
<evidence type="ECO:0000256" key="1">
    <source>
        <dbReference type="ARBA" id="ARBA00004117"/>
    </source>
</evidence>
<dbReference type="NCBIfam" id="TIGR03506">
    <property type="entry name" value="FlgEFG_subfam"/>
    <property type="match status" value="1"/>
</dbReference>
<dbReference type="Proteomes" id="UP000016587">
    <property type="component" value="Chromosome"/>
</dbReference>
<evidence type="ECO:0000256" key="4">
    <source>
        <dbReference type="ARBA" id="ARBA00023143"/>
    </source>
</evidence>
<accession>T2GC12</accession>
<evidence type="ECO:0000313" key="10">
    <source>
        <dbReference type="EMBL" id="AGW13457.1"/>
    </source>
</evidence>
<evidence type="ECO:0000256" key="2">
    <source>
        <dbReference type="ARBA" id="ARBA00009677"/>
    </source>
</evidence>
<dbReference type="EMBL" id="CP006585">
    <property type="protein sequence ID" value="AGW13457.1"/>
    <property type="molecule type" value="Genomic_DNA"/>
</dbReference>
<dbReference type="InterPro" id="IPR037058">
    <property type="entry name" value="Falgellar_hook_FlgE_sf"/>
</dbReference>
<dbReference type="PATRIC" id="fig|1121448.10.peg.1617"/>
<comment type="function">
    <text evidence="5">A flexible structure which links the flagellar filament to the drive apparatus in the basal body.</text>
</comment>
<dbReference type="Pfam" id="PF22692">
    <property type="entry name" value="LlgE_F_G_D1"/>
    <property type="match status" value="1"/>
</dbReference>
<reference evidence="11" key="2">
    <citation type="submission" date="2013-07" db="EMBL/GenBank/DDBJ databases">
        <authorList>
            <person name="Morais-Silva F.O."/>
            <person name="Rezende A.M."/>
            <person name="Pimentel C."/>
            <person name="Resende D.M."/>
            <person name="Santos C.I."/>
            <person name="Clemente C."/>
            <person name="de Oliveira L.M."/>
            <person name="da Silva S.M."/>
            <person name="Costa D.A."/>
            <person name="Varela-Raposo A."/>
            <person name="Horacio E.C.A."/>
            <person name="Matos M."/>
            <person name="Flores O."/>
            <person name="Ruiz J.C."/>
            <person name="Rodrigues-Pousada C."/>
        </authorList>
    </citation>
    <scope>NUCLEOTIDE SEQUENCE [LARGE SCALE GENOMIC DNA]</scope>
    <source>
        <strain evidence="11">ATCC 19364 / DSM 1382 / NCIMB 9332 / VKM B-1759</strain>
    </source>
</reference>
<dbReference type="InterPro" id="IPR019776">
    <property type="entry name" value="Flagellar_basal_body_rod_CS"/>
</dbReference>
<dbReference type="Pfam" id="PF06429">
    <property type="entry name" value="Flg_bbr_C"/>
    <property type="match status" value="1"/>
</dbReference>
<evidence type="ECO:0000313" key="11">
    <source>
        <dbReference type="Proteomes" id="UP000016587"/>
    </source>
</evidence>
<reference evidence="10 11" key="1">
    <citation type="journal article" date="2013" name="J. Bacteriol.">
        <title>Roles of HynAB and Ech, the only two hydrogenases found in the model sulfate reducer Desulfovibrio gigas.</title>
        <authorList>
            <person name="Morais-Silva F.O."/>
            <person name="Santos C.I."/>
            <person name="Rodrigues R."/>
            <person name="Pereira I.A."/>
            <person name="Rodrigues-Pousada C."/>
        </authorList>
    </citation>
    <scope>NUCLEOTIDE SEQUENCE [LARGE SCALE GENOMIC DNA]</scope>
    <source>
        <strain evidence="11">ATCC 19364 / DSM 1382 / NCIMB 9332 / VKM B-1759</strain>
    </source>
</reference>
<dbReference type="InterPro" id="IPR010930">
    <property type="entry name" value="Flg_bb/hook_C_dom"/>
</dbReference>
<evidence type="ECO:0000256" key="3">
    <source>
        <dbReference type="ARBA" id="ARBA00019015"/>
    </source>
</evidence>
<dbReference type="eggNOG" id="COG1749">
    <property type="taxonomic scope" value="Bacteria"/>
</dbReference>
<feature type="domain" description="Flagellar hook protein FlgE/F/G-like D1" evidence="9">
    <location>
        <begin position="90"/>
        <end position="133"/>
    </location>
</feature>
<comment type="similarity">
    <text evidence="2 5">Belongs to the flagella basal body rod proteins family.</text>
</comment>
<dbReference type="GO" id="GO:0009424">
    <property type="term" value="C:bacterial-type flagellum hook"/>
    <property type="evidence" value="ECO:0007669"/>
    <property type="project" value="TreeGrafter"/>
</dbReference>
<dbReference type="HOGENOM" id="CLU_013687_2_1_7"/>
<dbReference type="InterPro" id="IPR053967">
    <property type="entry name" value="LlgE_F_G-like_D1"/>
</dbReference>
<comment type="subcellular location">
    <subcellularLocation>
        <location evidence="1 5">Bacterial flagellum basal body</location>
    </subcellularLocation>
</comment>
<gene>
    <name evidence="10" type="ORF">DGI_1629</name>
</gene>
<evidence type="ECO:0000256" key="5">
    <source>
        <dbReference type="RuleBase" id="RU362116"/>
    </source>
</evidence>
<proteinExistence type="inferred from homology"/>
<dbReference type="Pfam" id="PF00460">
    <property type="entry name" value="Flg_bb_rod"/>
    <property type="match status" value="1"/>
</dbReference>
<evidence type="ECO:0000259" key="6">
    <source>
        <dbReference type="Pfam" id="PF00460"/>
    </source>
</evidence>
<keyword evidence="4 5" id="KW-0975">Bacterial flagellum</keyword>
<evidence type="ECO:0000259" key="9">
    <source>
        <dbReference type="Pfam" id="PF22692"/>
    </source>
</evidence>
<dbReference type="InterPro" id="IPR001444">
    <property type="entry name" value="Flag_bb_rod_N"/>
</dbReference>
<dbReference type="Gene3D" id="2.60.98.20">
    <property type="entry name" value="Flagellar hook protein FlgE"/>
    <property type="match status" value="1"/>
</dbReference>
<dbReference type="Pfam" id="PF07559">
    <property type="entry name" value="FlgE_D2"/>
    <property type="match status" value="1"/>
</dbReference>
<dbReference type="STRING" id="1121448.DGI_1629"/>
<sequence length="504" mass="52540">MSALYIGATGMKTHSAGMQVTGNNIANVNTTAYKNSQIRYEDLMSSSVASAATSTTVGMAQTGHGSSVQDVVTMYTQGSFQTTSSETDVAISGKGFFAVRNMEDDSTYYTRAGNFVFDKDGFLVDTNGYAVRGVAYNTDGTLSDVTTDVRLWTDANEVPTLAAKSTAAVTLASNLDRSVMGDTSAPTLASMLANYDGTSATEPLSADEYSYADTVTVYDSSGEKHTLSVYYSKVGQDEQTGDTIYGYIAAVPGAEDGSALAGTSAAGMLMSGTLTFSSDGVLTSQTAYTYSGAGDPTDLSTWSLATLSTDAAPSMTATFSNGATMTTSLNFGLSSTTGTWTGDSTLADAASGSVLSSFDATRSASSSTAYSGTSYNSFQDQDGYPEGSLTRVSFAADGTLVGDYSNGETADLYRLRLYDFTNEYGLTHEGGNLYSANNTTGEIVEGFAGEGMFGSVSGSTLELSNVDLASEFVTMITTQRGFQANSKIITTTDSLLQTAINLKR</sequence>
<keyword evidence="10" id="KW-0966">Cell projection</keyword>
<evidence type="ECO:0000259" key="7">
    <source>
        <dbReference type="Pfam" id="PF06429"/>
    </source>
</evidence>
<feature type="domain" description="Flagellar basal-body/hook protein C-terminal" evidence="7">
    <location>
        <begin position="460"/>
        <end position="502"/>
    </location>
</feature>
<evidence type="ECO:0000259" key="8">
    <source>
        <dbReference type="Pfam" id="PF07559"/>
    </source>
</evidence>
<dbReference type="InterPro" id="IPR037925">
    <property type="entry name" value="FlgE/F/G-like"/>
</dbReference>
<organism evidence="10 11">
    <name type="scientific">Megalodesulfovibrio gigas (strain ATCC 19364 / DSM 1382 / NCIMB 9332 / VKM B-1759)</name>
    <name type="common">Desulfovibrio gigas</name>
    <dbReference type="NCBI Taxonomy" id="1121448"/>
    <lineage>
        <taxon>Bacteria</taxon>
        <taxon>Pseudomonadati</taxon>
        <taxon>Thermodesulfobacteriota</taxon>
        <taxon>Desulfovibrionia</taxon>
        <taxon>Desulfovibrionales</taxon>
        <taxon>Desulfovibrionaceae</taxon>
        <taxon>Megalodesulfovibrio</taxon>
    </lineage>
</organism>
<keyword evidence="10" id="KW-0282">Flagellum</keyword>
<dbReference type="PANTHER" id="PTHR30435">
    <property type="entry name" value="FLAGELLAR PROTEIN"/>
    <property type="match status" value="1"/>
</dbReference>
<dbReference type="KEGG" id="dgg:DGI_1629"/>
<protein>
    <recommendedName>
        <fullName evidence="3 5">Flagellar hook protein FlgE</fullName>
    </recommendedName>
</protein>
<dbReference type="InterPro" id="IPR020013">
    <property type="entry name" value="Flagellar_FlgE/F/G"/>
</dbReference>
<dbReference type="InterPro" id="IPR011491">
    <property type="entry name" value="FlgE_D2"/>
</dbReference>
<keyword evidence="10" id="KW-0969">Cilium</keyword>
<keyword evidence="11" id="KW-1185">Reference proteome</keyword>
<feature type="domain" description="Flagellar basal body rod protein N-terminal" evidence="6">
    <location>
        <begin position="4"/>
        <end position="34"/>
    </location>
</feature>
<dbReference type="GO" id="GO:0005829">
    <property type="term" value="C:cytosol"/>
    <property type="evidence" value="ECO:0007669"/>
    <property type="project" value="TreeGrafter"/>
</dbReference>
<dbReference type="SUPFAM" id="SSF117143">
    <property type="entry name" value="Flagellar hook protein flgE"/>
    <property type="match status" value="1"/>
</dbReference>
<dbReference type="AlphaFoldDB" id="T2GC12"/>
<dbReference type="PANTHER" id="PTHR30435:SF1">
    <property type="entry name" value="FLAGELLAR HOOK PROTEIN FLGE"/>
    <property type="match status" value="1"/>
</dbReference>